<organism evidence="4 5">
    <name type="scientific">Robiginitalea biformata (strain ATCC BAA-864 / DSM 15991 / KCTC 12146 / HTCC2501)</name>
    <dbReference type="NCBI Taxonomy" id="313596"/>
    <lineage>
        <taxon>Bacteria</taxon>
        <taxon>Pseudomonadati</taxon>
        <taxon>Bacteroidota</taxon>
        <taxon>Flavobacteriia</taxon>
        <taxon>Flavobacteriales</taxon>
        <taxon>Flavobacteriaceae</taxon>
        <taxon>Robiginitalea</taxon>
    </lineage>
</organism>
<dbReference type="OrthoDB" id="9805416at2"/>
<dbReference type="PANTHER" id="PTHR43333">
    <property type="entry name" value="2-HACID_DH_C DOMAIN-CONTAINING PROTEIN"/>
    <property type="match status" value="1"/>
</dbReference>
<dbReference type="GO" id="GO:0016616">
    <property type="term" value="F:oxidoreductase activity, acting on the CH-OH group of donors, NAD or NADP as acceptor"/>
    <property type="evidence" value="ECO:0007669"/>
    <property type="project" value="UniProtKB-ARBA"/>
</dbReference>
<keyword evidence="2" id="KW-0520">NAD</keyword>
<accession>A4CL96</accession>
<dbReference type="InterPro" id="IPR006140">
    <property type="entry name" value="D-isomer_DH_NAD-bd"/>
</dbReference>
<evidence type="ECO:0000256" key="2">
    <source>
        <dbReference type="ARBA" id="ARBA00023027"/>
    </source>
</evidence>
<sequence length="309" mass="34073">MAIAILRNDDRTDSWIRALEAVAPEIPLYDYHQPHPREAIRMVGVWKHPPGSLWEYPNLLGIHGLGAGVDFILEDPDLPEGLPVLRVVDPYLASDMAEYVLAQILSGLRQLPAYTLDQYSNRWNPRPYNRIEDVRVGIMGLGTLGKAVADLLVRTGFDVRGWTARSQPATGYPVFQGPEGRQAFLSESDILVCLLPLTPKTRGILDQSVFDQLPVGARLINVARGPLLNEEDLLEAFRTGQVAQACLDVFSQEPLTNSHPFWNHPGISMTPHVASVSEPESVAAQVIANYRALLGGGPLANEVSRERGY</sequence>
<dbReference type="PANTHER" id="PTHR43333:SF1">
    <property type="entry name" value="D-ISOMER SPECIFIC 2-HYDROXYACID DEHYDROGENASE NAD-BINDING DOMAIN-CONTAINING PROTEIN"/>
    <property type="match status" value="1"/>
</dbReference>
<evidence type="ECO:0000313" key="5">
    <source>
        <dbReference type="Proteomes" id="UP000009049"/>
    </source>
</evidence>
<dbReference type="AlphaFoldDB" id="A4CL96"/>
<dbReference type="GO" id="GO:0051287">
    <property type="term" value="F:NAD binding"/>
    <property type="evidence" value="ECO:0007669"/>
    <property type="project" value="InterPro"/>
</dbReference>
<dbReference type="EMBL" id="CP001712">
    <property type="protein sequence ID" value="EAR15645.1"/>
    <property type="molecule type" value="Genomic_DNA"/>
</dbReference>
<dbReference type="PROSITE" id="PS00671">
    <property type="entry name" value="D_2_HYDROXYACID_DH_3"/>
    <property type="match status" value="1"/>
</dbReference>
<evidence type="ECO:0000313" key="4">
    <source>
        <dbReference type="EMBL" id="EAR15645.1"/>
    </source>
</evidence>
<gene>
    <name evidence="4" type="ordered locus">RB2501_14994</name>
</gene>
<dbReference type="Gene3D" id="3.40.50.720">
    <property type="entry name" value="NAD(P)-binding Rossmann-like Domain"/>
    <property type="match status" value="2"/>
</dbReference>
<protein>
    <submittedName>
        <fullName evidence="4">D-3-phosphoglycerate dehydrogenase</fullName>
    </submittedName>
</protein>
<proteinExistence type="predicted"/>
<dbReference type="RefSeq" id="WP_015754961.1">
    <property type="nucleotide sequence ID" value="NC_013222.1"/>
</dbReference>
<name>A4CL96_ROBBH</name>
<reference evidence="4 5" key="1">
    <citation type="journal article" date="2009" name="J. Bacteriol.">
        <title>Complete genome sequence of Robiginitalea biformata HTCC2501.</title>
        <authorList>
            <person name="Oh H.M."/>
            <person name="Giovannoni S.J."/>
            <person name="Lee K."/>
            <person name="Ferriera S."/>
            <person name="Johnson J."/>
            <person name="Cho J.C."/>
        </authorList>
    </citation>
    <scope>NUCLEOTIDE SEQUENCE [LARGE SCALE GENOMIC DNA]</scope>
    <source>
        <strain evidence="5">ATCC BAA-864 / HTCC2501 / KCTC 12146</strain>
    </source>
</reference>
<dbReference type="InterPro" id="IPR029753">
    <property type="entry name" value="D-isomer_DH_CS"/>
</dbReference>
<dbReference type="KEGG" id="rbi:RB2501_14994"/>
<evidence type="ECO:0000259" key="3">
    <source>
        <dbReference type="Pfam" id="PF02826"/>
    </source>
</evidence>
<dbReference type="HOGENOM" id="CLU_019796_1_0_10"/>
<keyword evidence="1" id="KW-0560">Oxidoreductase</keyword>
<keyword evidence="5" id="KW-1185">Reference proteome</keyword>
<feature type="domain" description="D-isomer specific 2-hydroxyacid dehydrogenase NAD-binding" evidence="3">
    <location>
        <begin position="102"/>
        <end position="274"/>
    </location>
</feature>
<dbReference type="CDD" id="cd12164">
    <property type="entry name" value="GDH_like_2"/>
    <property type="match status" value="1"/>
</dbReference>
<evidence type="ECO:0000256" key="1">
    <source>
        <dbReference type="ARBA" id="ARBA00023002"/>
    </source>
</evidence>
<dbReference type="eggNOG" id="COG0111">
    <property type="taxonomic scope" value="Bacteria"/>
</dbReference>
<dbReference type="Pfam" id="PF02826">
    <property type="entry name" value="2-Hacid_dh_C"/>
    <property type="match status" value="1"/>
</dbReference>
<dbReference type="Proteomes" id="UP000009049">
    <property type="component" value="Chromosome"/>
</dbReference>
<dbReference type="STRING" id="313596.RB2501_14994"/>
<dbReference type="SUPFAM" id="SSF51735">
    <property type="entry name" value="NAD(P)-binding Rossmann-fold domains"/>
    <property type="match status" value="1"/>
</dbReference>
<dbReference type="InterPro" id="IPR036291">
    <property type="entry name" value="NAD(P)-bd_dom_sf"/>
</dbReference>